<dbReference type="Proteomes" id="UP000532010">
    <property type="component" value="Unassembled WGS sequence"/>
</dbReference>
<evidence type="ECO:0000256" key="1">
    <source>
        <dbReference type="ARBA" id="ARBA00006817"/>
    </source>
</evidence>
<name>A0A7W4VIN1_9HYPH</name>
<dbReference type="InterPro" id="IPR023393">
    <property type="entry name" value="START-like_dom_sf"/>
</dbReference>
<evidence type="ECO:0000313" key="4">
    <source>
        <dbReference type="Proteomes" id="UP000532010"/>
    </source>
</evidence>
<dbReference type="SUPFAM" id="SSF55961">
    <property type="entry name" value="Bet v1-like"/>
    <property type="match status" value="1"/>
</dbReference>
<dbReference type="Gene3D" id="3.30.530.20">
    <property type="match status" value="1"/>
</dbReference>
<comment type="similarity">
    <text evidence="1">Belongs to the AHA1 family.</text>
</comment>
<keyword evidence="4" id="KW-1185">Reference proteome</keyword>
<dbReference type="EMBL" id="JACHWB010000001">
    <property type="protein sequence ID" value="MBB3017906.1"/>
    <property type="molecule type" value="Genomic_DNA"/>
</dbReference>
<sequence length="195" mass="21622">MPPSPHKTQKETAMNDLSPTTLAPDAYGVMTGPDTLTIQRLLPGPVERVWDYLTQSELRRQWLAAGEMALAVGAPFEFVWRNDELTSPPGARPAGTAEEHRLECRITELDPPKKLAITWGSTGGVTFTLEPIGSKALLTVTHHRVPERSTLLSVSSGWHTHLDILAARMAGQEPAEPFWDQIARLRPDYERRIPG</sequence>
<evidence type="ECO:0000259" key="2">
    <source>
        <dbReference type="Pfam" id="PF08327"/>
    </source>
</evidence>
<protein>
    <submittedName>
        <fullName evidence="3">Uncharacterized protein YndB with AHSA1/START domain</fullName>
    </submittedName>
</protein>
<reference evidence="3 4" key="1">
    <citation type="submission" date="2020-08" db="EMBL/GenBank/DDBJ databases">
        <title>The Agave Microbiome: Exploring the role of microbial communities in plant adaptations to desert environments.</title>
        <authorList>
            <person name="Partida-Martinez L.P."/>
        </authorList>
    </citation>
    <scope>NUCLEOTIDE SEQUENCE [LARGE SCALE GENOMIC DNA]</scope>
    <source>
        <strain evidence="3 4">AT3.9</strain>
    </source>
</reference>
<gene>
    <name evidence="3" type="ORF">FHR70_000946</name>
</gene>
<organism evidence="3 4">
    <name type="scientific">Microvirga lupini</name>
    <dbReference type="NCBI Taxonomy" id="420324"/>
    <lineage>
        <taxon>Bacteria</taxon>
        <taxon>Pseudomonadati</taxon>
        <taxon>Pseudomonadota</taxon>
        <taxon>Alphaproteobacteria</taxon>
        <taxon>Hyphomicrobiales</taxon>
        <taxon>Methylobacteriaceae</taxon>
        <taxon>Microvirga</taxon>
    </lineage>
</organism>
<dbReference type="InterPro" id="IPR013538">
    <property type="entry name" value="ASHA1/2-like_C"/>
</dbReference>
<feature type="domain" description="Activator of Hsp90 ATPase homologue 1/2-like C-terminal" evidence="2">
    <location>
        <begin position="45"/>
        <end position="169"/>
    </location>
</feature>
<dbReference type="CDD" id="cd08899">
    <property type="entry name" value="SRPBCC_CalC_Aha1-like_6"/>
    <property type="match status" value="1"/>
</dbReference>
<accession>A0A7W4VIN1</accession>
<dbReference type="Pfam" id="PF08327">
    <property type="entry name" value="AHSA1"/>
    <property type="match status" value="1"/>
</dbReference>
<comment type="caution">
    <text evidence="3">The sequence shown here is derived from an EMBL/GenBank/DDBJ whole genome shotgun (WGS) entry which is preliminary data.</text>
</comment>
<dbReference type="AlphaFoldDB" id="A0A7W4VIN1"/>
<proteinExistence type="inferred from homology"/>
<evidence type="ECO:0000313" key="3">
    <source>
        <dbReference type="EMBL" id="MBB3017906.1"/>
    </source>
</evidence>